<keyword evidence="2" id="KW-1185">Reference proteome</keyword>
<comment type="caution">
    <text evidence="1">The sequence shown here is derived from an EMBL/GenBank/DDBJ whole genome shotgun (WGS) entry which is preliminary data.</text>
</comment>
<dbReference type="AlphaFoldDB" id="A0A4Y2J4S8"/>
<accession>A0A4Y2J4S8</accession>
<gene>
    <name evidence="1" type="ORF">AVEN_171978_1</name>
</gene>
<sequence>METSSRIPPIHREKAWGGVVQSHQPLPQRSYYPLWQAHAYGVLELPSSPVTCMQPQETVCGYKGLFQRLFSERQGLFCKKSLLKVASLTLLRTRESF</sequence>
<proteinExistence type="predicted"/>
<evidence type="ECO:0000313" key="2">
    <source>
        <dbReference type="Proteomes" id="UP000499080"/>
    </source>
</evidence>
<protein>
    <submittedName>
        <fullName evidence="1">Uncharacterized protein</fullName>
    </submittedName>
</protein>
<organism evidence="1 2">
    <name type="scientific">Araneus ventricosus</name>
    <name type="common">Orbweaver spider</name>
    <name type="synonym">Epeira ventricosa</name>
    <dbReference type="NCBI Taxonomy" id="182803"/>
    <lineage>
        <taxon>Eukaryota</taxon>
        <taxon>Metazoa</taxon>
        <taxon>Ecdysozoa</taxon>
        <taxon>Arthropoda</taxon>
        <taxon>Chelicerata</taxon>
        <taxon>Arachnida</taxon>
        <taxon>Araneae</taxon>
        <taxon>Araneomorphae</taxon>
        <taxon>Entelegynae</taxon>
        <taxon>Araneoidea</taxon>
        <taxon>Araneidae</taxon>
        <taxon>Araneus</taxon>
    </lineage>
</organism>
<evidence type="ECO:0000313" key="1">
    <source>
        <dbReference type="EMBL" id="GBM84232.1"/>
    </source>
</evidence>
<dbReference type="Proteomes" id="UP000499080">
    <property type="component" value="Unassembled WGS sequence"/>
</dbReference>
<name>A0A4Y2J4S8_ARAVE</name>
<reference evidence="1 2" key="1">
    <citation type="journal article" date="2019" name="Sci. Rep.">
        <title>Orb-weaving spider Araneus ventricosus genome elucidates the spidroin gene catalogue.</title>
        <authorList>
            <person name="Kono N."/>
            <person name="Nakamura H."/>
            <person name="Ohtoshi R."/>
            <person name="Moran D.A.P."/>
            <person name="Shinohara A."/>
            <person name="Yoshida Y."/>
            <person name="Fujiwara M."/>
            <person name="Mori M."/>
            <person name="Tomita M."/>
            <person name="Arakawa K."/>
        </authorList>
    </citation>
    <scope>NUCLEOTIDE SEQUENCE [LARGE SCALE GENOMIC DNA]</scope>
</reference>
<dbReference type="EMBL" id="BGPR01108902">
    <property type="protein sequence ID" value="GBM84232.1"/>
    <property type="molecule type" value="Genomic_DNA"/>
</dbReference>